<protein>
    <submittedName>
        <fullName evidence="1">Uncharacterized protein</fullName>
    </submittedName>
</protein>
<sequence length="107" mass="11880">MAKEELVEDSDIECAGITWDEVPQLASACNQWRSWTAICVSSTGGTKVGKEGVDYHCSGQPRSSQSEQPEYNQGSSLLCPRIDLFKQKEEVEQKSEELKAIQLANGW</sequence>
<gene>
    <name evidence="1" type="ORF">KIL84_013820</name>
</gene>
<evidence type="ECO:0000313" key="2">
    <source>
        <dbReference type="Proteomes" id="UP000827986"/>
    </source>
</evidence>
<dbReference type="Proteomes" id="UP000827986">
    <property type="component" value="Unassembled WGS sequence"/>
</dbReference>
<proteinExistence type="predicted"/>
<reference evidence="1" key="1">
    <citation type="submission" date="2021-09" db="EMBL/GenBank/DDBJ databases">
        <title>The genome of Mauremys mutica provides insights into the evolution of semi-aquatic lifestyle.</title>
        <authorList>
            <person name="Gong S."/>
            <person name="Gao Y."/>
        </authorList>
    </citation>
    <scope>NUCLEOTIDE SEQUENCE</scope>
    <source>
        <strain evidence="1">MM-2020</strain>
        <tissue evidence="1">Muscle</tissue>
    </source>
</reference>
<keyword evidence="2" id="KW-1185">Reference proteome</keyword>
<dbReference type="EMBL" id="JAHDVG010000485">
    <property type="protein sequence ID" value="KAH1169230.1"/>
    <property type="molecule type" value="Genomic_DNA"/>
</dbReference>
<evidence type="ECO:0000313" key="1">
    <source>
        <dbReference type="EMBL" id="KAH1169230.1"/>
    </source>
</evidence>
<name>A0A9D4AUQ3_9SAUR</name>
<dbReference type="AlphaFoldDB" id="A0A9D4AUQ3"/>
<organism evidence="1 2">
    <name type="scientific">Mauremys mutica</name>
    <name type="common">yellowpond turtle</name>
    <dbReference type="NCBI Taxonomy" id="74926"/>
    <lineage>
        <taxon>Eukaryota</taxon>
        <taxon>Metazoa</taxon>
        <taxon>Chordata</taxon>
        <taxon>Craniata</taxon>
        <taxon>Vertebrata</taxon>
        <taxon>Euteleostomi</taxon>
        <taxon>Archelosauria</taxon>
        <taxon>Testudinata</taxon>
        <taxon>Testudines</taxon>
        <taxon>Cryptodira</taxon>
        <taxon>Durocryptodira</taxon>
        <taxon>Testudinoidea</taxon>
        <taxon>Geoemydidae</taxon>
        <taxon>Geoemydinae</taxon>
        <taxon>Mauremys</taxon>
    </lineage>
</organism>
<comment type="caution">
    <text evidence="1">The sequence shown here is derived from an EMBL/GenBank/DDBJ whole genome shotgun (WGS) entry which is preliminary data.</text>
</comment>
<accession>A0A9D4AUQ3</accession>